<evidence type="ECO:0000313" key="4">
    <source>
        <dbReference type="Proteomes" id="UP001188597"/>
    </source>
</evidence>
<evidence type="ECO:0000313" key="3">
    <source>
        <dbReference type="EMBL" id="KAK3024525.1"/>
    </source>
</evidence>
<dbReference type="Proteomes" id="UP001188597">
    <property type="component" value="Unassembled WGS sequence"/>
</dbReference>
<evidence type="ECO:0000256" key="1">
    <source>
        <dbReference type="ARBA" id="ARBA00010515"/>
    </source>
</evidence>
<sequence length="193" mass="21756">MASITAEITHEFPQFFRVYKDGRIERYPDTDSPYVEPALDPATGVEARDVVISSEPSFKERVFMPRINGPEEKLPLDLHYHGGAFYVGSPFKAVAFNFLTSFVTLTRVIVVSVDYRLAPENPLPTPYEDSWAHCSGLKPRGLSYYEILKKSGWRGTVEFVETEGEDHCFHVCNPTCEKALALTQALASFINQD</sequence>
<proteinExistence type="inferred from homology"/>
<keyword evidence="4" id="KW-1185">Reference proteome</keyword>
<comment type="caution">
    <text evidence="3">The sequence shown here is derived from an EMBL/GenBank/DDBJ whole genome shotgun (WGS) entry which is preliminary data.</text>
</comment>
<evidence type="ECO:0000259" key="2">
    <source>
        <dbReference type="Pfam" id="PF07859"/>
    </source>
</evidence>
<dbReference type="InterPro" id="IPR013094">
    <property type="entry name" value="AB_hydrolase_3"/>
</dbReference>
<reference evidence="3" key="1">
    <citation type="submission" date="2022-12" db="EMBL/GenBank/DDBJ databases">
        <title>Draft genome assemblies for two species of Escallonia (Escalloniales).</title>
        <authorList>
            <person name="Chanderbali A."/>
            <person name="Dervinis C."/>
            <person name="Anghel I."/>
            <person name="Soltis D."/>
            <person name="Soltis P."/>
            <person name="Zapata F."/>
        </authorList>
    </citation>
    <scope>NUCLEOTIDE SEQUENCE</scope>
    <source>
        <strain evidence="3">UCBG64.0493</strain>
        <tissue evidence="3">Leaf</tissue>
    </source>
</reference>
<dbReference type="Gene3D" id="3.40.50.1820">
    <property type="entry name" value="alpha/beta hydrolase"/>
    <property type="match status" value="1"/>
</dbReference>
<accession>A0AA89B1X7</accession>
<dbReference type="PANTHER" id="PTHR23024:SF632">
    <property type="entry name" value="2-HYDROXYISOFLAVANONE DEHYDRATASE-LIKE"/>
    <property type="match status" value="1"/>
</dbReference>
<dbReference type="SUPFAM" id="SSF53474">
    <property type="entry name" value="alpha/beta-Hydrolases"/>
    <property type="match status" value="1"/>
</dbReference>
<gene>
    <name evidence="3" type="ORF">RJ639_043717</name>
</gene>
<feature type="domain" description="Alpha/beta hydrolase fold-3" evidence="2">
    <location>
        <begin position="78"/>
        <end position="136"/>
    </location>
</feature>
<protein>
    <recommendedName>
        <fullName evidence="2">Alpha/beta hydrolase fold-3 domain-containing protein</fullName>
    </recommendedName>
</protein>
<dbReference type="InterPro" id="IPR050466">
    <property type="entry name" value="Carboxylest/Gibb_receptor"/>
</dbReference>
<organism evidence="3 4">
    <name type="scientific">Escallonia herrerae</name>
    <dbReference type="NCBI Taxonomy" id="1293975"/>
    <lineage>
        <taxon>Eukaryota</taxon>
        <taxon>Viridiplantae</taxon>
        <taxon>Streptophyta</taxon>
        <taxon>Embryophyta</taxon>
        <taxon>Tracheophyta</taxon>
        <taxon>Spermatophyta</taxon>
        <taxon>Magnoliopsida</taxon>
        <taxon>eudicotyledons</taxon>
        <taxon>Gunneridae</taxon>
        <taxon>Pentapetalae</taxon>
        <taxon>asterids</taxon>
        <taxon>campanulids</taxon>
        <taxon>Escalloniales</taxon>
        <taxon>Escalloniaceae</taxon>
        <taxon>Escallonia</taxon>
    </lineage>
</organism>
<dbReference type="Pfam" id="PF07859">
    <property type="entry name" value="Abhydrolase_3"/>
    <property type="match status" value="1"/>
</dbReference>
<comment type="similarity">
    <text evidence="1">Belongs to the 'GDXG' lipolytic enzyme family.</text>
</comment>
<dbReference type="InterPro" id="IPR029058">
    <property type="entry name" value="AB_hydrolase_fold"/>
</dbReference>
<dbReference type="GO" id="GO:0016787">
    <property type="term" value="F:hydrolase activity"/>
    <property type="evidence" value="ECO:0007669"/>
    <property type="project" value="InterPro"/>
</dbReference>
<dbReference type="PANTHER" id="PTHR23024">
    <property type="entry name" value="ARYLACETAMIDE DEACETYLASE"/>
    <property type="match status" value="1"/>
</dbReference>
<dbReference type="EMBL" id="JAVXUP010000599">
    <property type="protein sequence ID" value="KAK3024525.1"/>
    <property type="molecule type" value="Genomic_DNA"/>
</dbReference>
<dbReference type="AlphaFoldDB" id="A0AA89B1X7"/>
<name>A0AA89B1X7_9ASTE</name>